<dbReference type="OrthoDB" id="3390328at2"/>
<dbReference type="EMBL" id="FOLM01000003">
    <property type="protein sequence ID" value="SFC40714.1"/>
    <property type="molecule type" value="Genomic_DNA"/>
</dbReference>
<dbReference type="PANTHER" id="PTHR36221:SF1">
    <property type="entry name" value="DUF742 DOMAIN-CONTAINING PROTEIN"/>
    <property type="match status" value="1"/>
</dbReference>
<proteinExistence type="predicted"/>
<keyword evidence="2" id="KW-1185">Reference proteome</keyword>
<accession>A0A1I1IWV0</accession>
<dbReference type="InterPro" id="IPR007995">
    <property type="entry name" value="DUF742"/>
</dbReference>
<dbReference type="PANTHER" id="PTHR36221">
    <property type="entry name" value="DUF742 DOMAIN-CONTAINING PROTEIN"/>
    <property type="match status" value="1"/>
</dbReference>
<dbReference type="STRING" id="910347.SAMN05421773_103210"/>
<evidence type="ECO:0008006" key="3">
    <source>
        <dbReference type="Google" id="ProtNLM"/>
    </source>
</evidence>
<dbReference type="RefSeq" id="WP_093838045.1">
    <property type="nucleotide sequence ID" value="NZ_FOLM01000003.1"/>
</dbReference>
<evidence type="ECO:0000313" key="2">
    <source>
        <dbReference type="Proteomes" id="UP000199207"/>
    </source>
</evidence>
<sequence>MSDAPDWHEDSPERFFMITGGRAGHVEHAALGLVTLILSKAAPKPGMSLEQASVLRLCRSPLSVAEITAHLKLPFSVVTVLLMDLLSEGNVEARSPAPIPKSAMPDRDILRRVIGALQSL</sequence>
<name>A0A1I1IWV0_9ACTN</name>
<protein>
    <recommendedName>
        <fullName evidence="3">DUF742 domain-containing protein</fullName>
    </recommendedName>
</protein>
<organism evidence="1 2">
    <name type="scientific">Streptomyces aidingensis</name>
    <dbReference type="NCBI Taxonomy" id="910347"/>
    <lineage>
        <taxon>Bacteria</taxon>
        <taxon>Bacillati</taxon>
        <taxon>Actinomycetota</taxon>
        <taxon>Actinomycetes</taxon>
        <taxon>Kitasatosporales</taxon>
        <taxon>Streptomycetaceae</taxon>
        <taxon>Streptomyces</taxon>
    </lineage>
</organism>
<gene>
    <name evidence="1" type="ORF">SAMN05421773_103210</name>
</gene>
<evidence type="ECO:0000313" key="1">
    <source>
        <dbReference type="EMBL" id="SFC40714.1"/>
    </source>
</evidence>
<reference evidence="1 2" key="1">
    <citation type="submission" date="2016-10" db="EMBL/GenBank/DDBJ databases">
        <authorList>
            <person name="de Groot N.N."/>
        </authorList>
    </citation>
    <scope>NUCLEOTIDE SEQUENCE [LARGE SCALE GENOMIC DNA]</scope>
    <source>
        <strain evidence="1 2">CGMCC 4.5739</strain>
    </source>
</reference>
<dbReference type="Proteomes" id="UP000199207">
    <property type="component" value="Unassembled WGS sequence"/>
</dbReference>
<dbReference type="AlphaFoldDB" id="A0A1I1IWV0"/>
<dbReference type="Pfam" id="PF05331">
    <property type="entry name" value="DUF742"/>
    <property type="match status" value="1"/>
</dbReference>